<comment type="caution">
    <text evidence="2">The sequence shown here is derived from an EMBL/GenBank/DDBJ whole genome shotgun (WGS) entry which is preliminary data.</text>
</comment>
<evidence type="ECO:0000256" key="1">
    <source>
        <dbReference type="ARBA" id="ARBA00023186"/>
    </source>
</evidence>
<evidence type="ECO:0000313" key="3">
    <source>
        <dbReference type="Proteomes" id="UP001430755"/>
    </source>
</evidence>
<dbReference type="SUPFAM" id="SSF89155">
    <property type="entry name" value="TorD-like"/>
    <property type="match status" value="1"/>
</dbReference>
<dbReference type="Pfam" id="PF02613">
    <property type="entry name" value="Nitrate_red_del"/>
    <property type="match status" value="1"/>
</dbReference>
<dbReference type="Proteomes" id="UP001430755">
    <property type="component" value="Unassembled WGS sequence"/>
</dbReference>
<sequence>MSDNAPNAAAATDGMAAAEPLDPQTRAALADLMASRANVYRLLSRCFRGEVDAALARELAGDFAFASDDAALTAHLDALRAAVADADEAALELLAVTFDRVFFGMGPLTARHAFPYESVYTSDRGIMMQDAYAQVARAYREQHLAKDASFTEPEDHVAVELAFMATLADRARTFLEAGDAAGDEAADETVRQSLAFAQAHLLNWVDRFCADLDAAASSDGAAGFYPSLARFTDAFVREDVALLEDMLD</sequence>
<proteinExistence type="predicted"/>
<dbReference type="InterPro" id="IPR050289">
    <property type="entry name" value="TorD/DmsD_chaperones"/>
</dbReference>
<reference evidence="2" key="1">
    <citation type="submission" date="2021-11" db="EMBL/GenBank/DDBJ databases">
        <title>A Novel Adlercreutzia Species, isolated from a Allomyrina dichotoma larva feces.</title>
        <authorList>
            <person name="Suh M.K."/>
        </authorList>
    </citation>
    <scope>NUCLEOTIDE SEQUENCE</scope>
    <source>
        <strain evidence="2">JBNU-10</strain>
    </source>
</reference>
<evidence type="ECO:0000313" key="2">
    <source>
        <dbReference type="EMBL" id="MCI2240792.1"/>
    </source>
</evidence>
<accession>A0ABS9WD50</accession>
<dbReference type="RefSeq" id="WP_242162373.1">
    <property type="nucleotide sequence ID" value="NZ_JAJMLW010000001.1"/>
</dbReference>
<organism evidence="2 3">
    <name type="scientific">Adlercreutzia faecimuris</name>
    <dbReference type="NCBI Taxonomy" id="2897341"/>
    <lineage>
        <taxon>Bacteria</taxon>
        <taxon>Bacillati</taxon>
        <taxon>Actinomycetota</taxon>
        <taxon>Coriobacteriia</taxon>
        <taxon>Eggerthellales</taxon>
        <taxon>Eggerthellaceae</taxon>
        <taxon>Adlercreutzia</taxon>
    </lineage>
</organism>
<dbReference type="PANTHER" id="PTHR34227:SF1">
    <property type="entry name" value="DIMETHYL SULFOXIDE REDUCTASE CHAPERONE-RELATED"/>
    <property type="match status" value="1"/>
</dbReference>
<gene>
    <name evidence="2" type="ORF">LPT13_00250</name>
</gene>
<name>A0ABS9WD50_9ACTN</name>
<dbReference type="InterPro" id="IPR036411">
    <property type="entry name" value="TorD-like_sf"/>
</dbReference>
<dbReference type="EMBL" id="JAJMLW010000001">
    <property type="protein sequence ID" value="MCI2240792.1"/>
    <property type="molecule type" value="Genomic_DNA"/>
</dbReference>
<protein>
    <submittedName>
        <fullName evidence="2">Molecular chaperone TorD family protein</fullName>
    </submittedName>
</protein>
<dbReference type="Gene3D" id="1.10.3480.10">
    <property type="entry name" value="TorD-like"/>
    <property type="match status" value="1"/>
</dbReference>
<dbReference type="InterPro" id="IPR020945">
    <property type="entry name" value="DMSO/NO3_reduct_chaperone"/>
</dbReference>
<keyword evidence="1" id="KW-0143">Chaperone</keyword>
<keyword evidence="3" id="KW-1185">Reference proteome</keyword>
<dbReference type="PANTHER" id="PTHR34227">
    <property type="entry name" value="CHAPERONE PROTEIN YCDY"/>
    <property type="match status" value="1"/>
</dbReference>